<dbReference type="RefSeq" id="WP_075021502.1">
    <property type="nucleotide sequence ID" value="NZ_FOVH01000005.1"/>
</dbReference>
<protein>
    <recommendedName>
        <fullName evidence="4">Alpha/beta hydrolase family protein</fullName>
    </recommendedName>
</protein>
<evidence type="ECO:0000313" key="3">
    <source>
        <dbReference type="Proteomes" id="UP000183413"/>
    </source>
</evidence>
<reference evidence="2 3" key="1">
    <citation type="submission" date="2016-10" db="EMBL/GenBank/DDBJ databases">
        <authorList>
            <person name="de Groot N.N."/>
        </authorList>
    </citation>
    <scope>NUCLEOTIDE SEQUENCE [LARGE SCALE GENOMIC DNA]</scope>
    <source>
        <strain evidence="2 3">DSM 43067</strain>
    </source>
</reference>
<evidence type="ECO:0000313" key="2">
    <source>
        <dbReference type="EMBL" id="SFO36013.1"/>
    </source>
</evidence>
<gene>
    <name evidence="2" type="ORF">SAMN04489713_105233</name>
</gene>
<dbReference type="AlphaFoldDB" id="A0A1I5GJB2"/>
<evidence type="ECO:0000256" key="1">
    <source>
        <dbReference type="SAM" id="MobiDB-lite"/>
    </source>
</evidence>
<dbReference type="SUPFAM" id="SSF53474">
    <property type="entry name" value="alpha/beta-Hydrolases"/>
    <property type="match status" value="1"/>
</dbReference>
<accession>A0A1I5GJB2</accession>
<dbReference type="Proteomes" id="UP000183413">
    <property type="component" value="Unassembled WGS sequence"/>
</dbReference>
<dbReference type="InParanoid" id="A0A1I5GJB2"/>
<organism evidence="2 3">
    <name type="scientific">Actinomadura madurae</name>
    <dbReference type="NCBI Taxonomy" id="1993"/>
    <lineage>
        <taxon>Bacteria</taxon>
        <taxon>Bacillati</taxon>
        <taxon>Actinomycetota</taxon>
        <taxon>Actinomycetes</taxon>
        <taxon>Streptosporangiales</taxon>
        <taxon>Thermomonosporaceae</taxon>
        <taxon>Actinomadura</taxon>
    </lineage>
</organism>
<evidence type="ECO:0008006" key="4">
    <source>
        <dbReference type="Google" id="ProtNLM"/>
    </source>
</evidence>
<dbReference type="OrthoDB" id="2062670at2"/>
<dbReference type="STRING" id="1993.SAMN04489713_105233"/>
<keyword evidence="3" id="KW-1185">Reference proteome</keyword>
<feature type="region of interest" description="Disordered" evidence="1">
    <location>
        <begin position="1"/>
        <end position="28"/>
    </location>
</feature>
<proteinExistence type="predicted"/>
<dbReference type="eggNOG" id="COG2267">
    <property type="taxonomic scope" value="Bacteria"/>
</dbReference>
<name>A0A1I5GJB2_9ACTN</name>
<dbReference type="InterPro" id="IPR029058">
    <property type="entry name" value="AB_hydrolase_fold"/>
</dbReference>
<dbReference type="EMBL" id="FOVH01000005">
    <property type="protein sequence ID" value="SFO36013.1"/>
    <property type="molecule type" value="Genomic_DNA"/>
</dbReference>
<sequence>MSGTRLGSGRWVDAGAFPPGTTESTHQLTTADGAKVSGVLRTVAGATTVVCLAHPRQDVTHHVLVPYLLAGGYAVWTQGTRSPNNDLSLLHEQALLDLAAGQCFLRERGWVSAVSLGHSGGGPLFAFYHEQANAAPDERIARGPSGRSTGLAEAELPVPDAAVFLAPHVGQGQLLMRLIDPSVADEDDPLSADPALDPYDPANGFVPAPASSSYPPEFVARYRRAQRERVARLDALARERAAEAADARAAYAASGDPADRRRALAPRLLTVYRTDADLRGTDLSLDPNARPYGSLFGRRPDLSDYGLVGFGRLATPDAWLSTWSGLSSNAGFLRCALGVRAPALLIGLSGDQACFPADLDAMAAALGADDLTRAEVAGTHFGGPIAEGGPSGAALAAGVMLRWLAERFPAARTAG</sequence>